<keyword evidence="1" id="KW-0614">Plasmid</keyword>
<dbReference type="Pfam" id="PF13565">
    <property type="entry name" value="HTH_32"/>
    <property type="match status" value="1"/>
</dbReference>
<dbReference type="Proteomes" id="UP000503129">
    <property type="component" value="Plasmid pBOCT1"/>
</dbReference>
<evidence type="ECO:0000313" key="2">
    <source>
        <dbReference type="Proteomes" id="UP000503129"/>
    </source>
</evidence>
<protein>
    <submittedName>
        <fullName evidence="1">Helix-turn-helix domain-containing protein</fullName>
    </submittedName>
</protein>
<dbReference type="SUPFAM" id="SSF46689">
    <property type="entry name" value="Homeodomain-like"/>
    <property type="match status" value="1"/>
</dbReference>
<reference evidence="1 2" key="1">
    <citation type="submission" date="2018-06" db="EMBL/GenBank/DDBJ databases">
        <title>Comparative genomics of Brasilonema spp. strains.</title>
        <authorList>
            <person name="Alvarenga D.O."/>
            <person name="Fiore M.F."/>
            <person name="Varani A.M."/>
        </authorList>
    </citation>
    <scope>NUCLEOTIDE SEQUENCE [LARGE SCALE GENOMIC DNA]</scope>
    <source>
        <strain evidence="1 2">CENA114</strain>
        <plasmid evidence="2">pboct1</plasmid>
    </source>
</reference>
<dbReference type="RefSeq" id="WP_169263269.1">
    <property type="nucleotide sequence ID" value="NZ_CAWOXK010000002.1"/>
</dbReference>
<gene>
    <name evidence="1" type="ORF">DP114_33200</name>
</gene>
<geneLocation type="plasmid" evidence="2">
    <name>pboct1</name>
</geneLocation>
<keyword evidence="2" id="KW-1185">Reference proteome</keyword>
<evidence type="ECO:0000313" key="1">
    <source>
        <dbReference type="EMBL" id="QDL12616.1"/>
    </source>
</evidence>
<sequence>MPRHIPSVLQLSEEERQELQQLVNRHSTPQQIATRARIILLADSGHNHRQVARELDVSRDMARHWRNRWLMLAERAMPIGERLQDAERSGAPGKFDMEQVIQLFAIACDKPEDYDRPISHWTAQELASEMVKLGIVESISRRHVGRLLQEADLKPHQSQYWLTPPGSGL</sequence>
<dbReference type="EMBL" id="CP030119">
    <property type="protein sequence ID" value="QDL12616.1"/>
    <property type="molecule type" value="Genomic_DNA"/>
</dbReference>
<dbReference type="AlphaFoldDB" id="A0A856MTN4"/>
<organism evidence="1 2">
    <name type="scientific">Brasilonema sennae CENA114</name>
    <dbReference type="NCBI Taxonomy" id="415709"/>
    <lineage>
        <taxon>Bacteria</taxon>
        <taxon>Bacillati</taxon>
        <taxon>Cyanobacteriota</taxon>
        <taxon>Cyanophyceae</taxon>
        <taxon>Nostocales</taxon>
        <taxon>Scytonemataceae</taxon>
        <taxon>Brasilonema</taxon>
        <taxon>Bromeliae group (in: Brasilonema)</taxon>
    </lineage>
</organism>
<name>A0A856MTN4_9CYAN</name>
<accession>A0A856MTN4</accession>
<dbReference type="InterPro" id="IPR009057">
    <property type="entry name" value="Homeodomain-like_sf"/>
</dbReference>
<proteinExistence type="predicted"/>
<dbReference type="KEGG" id="bsen:DP114_33200"/>